<comment type="caution">
    <text evidence="3">The sequence shown here is derived from an EMBL/GenBank/DDBJ whole genome shotgun (WGS) entry which is preliminary data.</text>
</comment>
<evidence type="ECO:0000313" key="3">
    <source>
        <dbReference type="EMBL" id="KAJ6242942.1"/>
    </source>
</evidence>
<dbReference type="EMBL" id="JAOAOG010000173">
    <property type="protein sequence ID" value="KAJ6242942.1"/>
    <property type="molecule type" value="Genomic_DNA"/>
</dbReference>
<accession>A0ABQ8YEC2</accession>
<organism evidence="3 4">
    <name type="scientific">Anaeramoeba flamelloides</name>
    <dbReference type="NCBI Taxonomy" id="1746091"/>
    <lineage>
        <taxon>Eukaryota</taxon>
        <taxon>Metamonada</taxon>
        <taxon>Anaeramoebidae</taxon>
        <taxon>Anaeramoeba</taxon>
    </lineage>
</organism>
<proteinExistence type="predicted"/>
<feature type="region of interest" description="Disordered" evidence="2">
    <location>
        <begin position="114"/>
        <end position="136"/>
    </location>
</feature>
<feature type="coiled-coil region" evidence="1">
    <location>
        <begin position="22"/>
        <end position="87"/>
    </location>
</feature>
<feature type="compositionally biased region" description="Basic and acidic residues" evidence="2">
    <location>
        <begin position="1"/>
        <end position="16"/>
    </location>
</feature>
<evidence type="ECO:0000256" key="1">
    <source>
        <dbReference type="SAM" id="Coils"/>
    </source>
</evidence>
<sequence length="345" mass="40721">MKENHNEKNSSSEKNKKSSHPIEILEKKILKLEKEIDKLKIIIKEKNKNEILNTIPEDKNNNVFNQNNQTSKKNEILTKDIKNIIEQKNSQGIIELGIGEENTNNREKNEMIKNNKNKNKNNNNNNNNNNKPSLSDFYKSIGQTVTKQKPIVRSFSFIDDNLKMLTNWNLPKMNFFETNSNNIFKLSVETDKEIFEFLKKFERKRVNKKNYQKNNDNFFNQLIEYKKNILDQNIININNSHLNNNNYKDIIVVNENRNDNLKQKNIDYFFSQKNSIKEINNINKKTEVKNNNNSKNTNSRNIDLVRTKKKTVLCKAVSKKTNKRCKKRTTNLEGYCNCHISKLDD</sequence>
<keyword evidence="4" id="KW-1185">Reference proteome</keyword>
<reference evidence="3" key="1">
    <citation type="submission" date="2022-08" db="EMBL/GenBank/DDBJ databases">
        <title>Novel sulfate-reducing endosymbionts in the free-living metamonad Anaeramoeba.</title>
        <authorList>
            <person name="Jerlstrom-Hultqvist J."/>
            <person name="Cepicka I."/>
            <person name="Gallot-Lavallee L."/>
            <person name="Salas-Leiva D."/>
            <person name="Curtis B.A."/>
            <person name="Zahonova K."/>
            <person name="Pipaliya S."/>
            <person name="Dacks J."/>
            <person name="Roger A.J."/>
        </authorList>
    </citation>
    <scope>NUCLEOTIDE SEQUENCE</scope>
    <source>
        <strain evidence="3">Schooner1</strain>
    </source>
</reference>
<dbReference type="Proteomes" id="UP001150062">
    <property type="component" value="Unassembled WGS sequence"/>
</dbReference>
<evidence type="ECO:0000313" key="4">
    <source>
        <dbReference type="Proteomes" id="UP001150062"/>
    </source>
</evidence>
<name>A0ABQ8YEC2_9EUKA</name>
<keyword evidence="1" id="KW-0175">Coiled coil</keyword>
<protein>
    <submittedName>
        <fullName evidence="3">Uncharacterized protein</fullName>
    </submittedName>
</protein>
<feature type="compositionally biased region" description="Low complexity" evidence="2">
    <location>
        <begin position="120"/>
        <end position="131"/>
    </location>
</feature>
<feature type="region of interest" description="Disordered" evidence="2">
    <location>
        <begin position="1"/>
        <end position="21"/>
    </location>
</feature>
<evidence type="ECO:0000256" key="2">
    <source>
        <dbReference type="SAM" id="MobiDB-lite"/>
    </source>
</evidence>
<gene>
    <name evidence="3" type="ORF">M0813_02798</name>
</gene>